<dbReference type="Proteomes" id="UP000689129">
    <property type="component" value="Unassembled WGS sequence"/>
</dbReference>
<reference evidence="2" key="1">
    <citation type="journal article" date="2021" name="Mol. Plant Pathol.">
        <title>A 20-kb lineage-specific genomic region tames virulence in pathogenic amphidiploid Verticillium longisporum.</title>
        <authorList>
            <person name="Harting R."/>
            <person name="Starke J."/>
            <person name="Kusch H."/>
            <person name="Poggeler S."/>
            <person name="Maurus I."/>
            <person name="Schluter R."/>
            <person name="Landesfeind M."/>
            <person name="Bulla I."/>
            <person name="Nowrousian M."/>
            <person name="de Jonge R."/>
            <person name="Stahlhut G."/>
            <person name="Hoff K.J."/>
            <person name="Asshauer K.P."/>
            <person name="Thurmer A."/>
            <person name="Stanke M."/>
            <person name="Daniel R."/>
            <person name="Morgenstern B."/>
            <person name="Thomma B.P.H.J."/>
            <person name="Kronstad J.W."/>
            <person name="Braus-Stromeyer S.A."/>
            <person name="Braus G.H."/>
        </authorList>
    </citation>
    <scope>NUCLEOTIDE SEQUENCE</scope>
    <source>
        <strain evidence="2">Vl32</strain>
    </source>
</reference>
<dbReference type="EMBL" id="JAEMWZ010000470">
    <property type="protein sequence ID" value="KAG7115854.1"/>
    <property type="molecule type" value="Genomic_DNA"/>
</dbReference>
<evidence type="ECO:0000313" key="3">
    <source>
        <dbReference type="Proteomes" id="UP000689129"/>
    </source>
</evidence>
<sequence length="75" mass="8463">MAWFLDWRRSPSLANRHSAFVAARDPTERNRSVRGTEGRGQRGNTVNVHIGTDIDVDRRVQIRPVQHSTPKNASG</sequence>
<feature type="region of interest" description="Disordered" evidence="1">
    <location>
        <begin position="23"/>
        <end position="46"/>
    </location>
</feature>
<feature type="compositionally biased region" description="Basic and acidic residues" evidence="1">
    <location>
        <begin position="25"/>
        <end position="40"/>
    </location>
</feature>
<gene>
    <name evidence="2" type="ORF">HYQ45_016205</name>
</gene>
<name>A0A8I2Z7Y8_VERLO</name>
<comment type="caution">
    <text evidence="2">The sequence shown here is derived from an EMBL/GenBank/DDBJ whole genome shotgun (WGS) entry which is preliminary data.</text>
</comment>
<evidence type="ECO:0000313" key="2">
    <source>
        <dbReference type="EMBL" id="KAG7115854.1"/>
    </source>
</evidence>
<dbReference type="AlphaFoldDB" id="A0A8I2Z7Y8"/>
<evidence type="ECO:0000256" key="1">
    <source>
        <dbReference type="SAM" id="MobiDB-lite"/>
    </source>
</evidence>
<accession>A0A8I2Z7Y8</accession>
<proteinExistence type="predicted"/>
<organism evidence="2 3">
    <name type="scientific">Verticillium longisporum</name>
    <name type="common">Verticillium dahliae var. longisporum</name>
    <dbReference type="NCBI Taxonomy" id="100787"/>
    <lineage>
        <taxon>Eukaryota</taxon>
        <taxon>Fungi</taxon>
        <taxon>Dikarya</taxon>
        <taxon>Ascomycota</taxon>
        <taxon>Pezizomycotina</taxon>
        <taxon>Sordariomycetes</taxon>
        <taxon>Hypocreomycetidae</taxon>
        <taxon>Glomerellales</taxon>
        <taxon>Plectosphaerellaceae</taxon>
        <taxon>Verticillium</taxon>
    </lineage>
</organism>
<protein>
    <submittedName>
        <fullName evidence="2">Uncharacterized protein</fullName>
    </submittedName>
</protein>